<feature type="compositionally biased region" description="Low complexity" evidence="3">
    <location>
        <begin position="443"/>
        <end position="454"/>
    </location>
</feature>
<feature type="region of interest" description="Disordered" evidence="3">
    <location>
        <begin position="443"/>
        <end position="558"/>
    </location>
</feature>
<dbReference type="Proteomes" id="UP000232323">
    <property type="component" value="Unassembled WGS sequence"/>
</dbReference>
<evidence type="ECO:0000256" key="3">
    <source>
        <dbReference type="SAM" id="MobiDB-lite"/>
    </source>
</evidence>
<organism evidence="5 6">
    <name type="scientific">Chlamydomonas eustigma</name>
    <dbReference type="NCBI Taxonomy" id="1157962"/>
    <lineage>
        <taxon>Eukaryota</taxon>
        <taxon>Viridiplantae</taxon>
        <taxon>Chlorophyta</taxon>
        <taxon>core chlorophytes</taxon>
        <taxon>Chlorophyceae</taxon>
        <taxon>CS clade</taxon>
        <taxon>Chlamydomonadales</taxon>
        <taxon>Chlamydomonadaceae</taxon>
        <taxon>Chlamydomonas</taxon>
    </lineage>
</organism>
<proteinExistence type="predicted"/>
<feature type="compositionally biased region" description="Basic and acidic residues" evidence="3">
    <location>
        <begin position="340"/>
        <end position="355"/>
    </location>
</feature>
<accession>A0A250XNJ1</accession>
<dbReference type="AlphaFoldDB" id="A0A250XNJ1"/>
<evidence type="ECO:0000259" key="4">
    <source>
        <dbReference type="PROSITE" id="PS50102"/>
    </source>
</evidence>
<dbReference type="SUPFAM" id="SSF54928">
    <property type="entry name" value="RNA-binding domain, RBD"/>
    <property type="match status" value="1"/>
</dbReference>
<feature type="region of interest" description="Disordered" evidence="3">
    <location>
        <begin position="378"/>
        <end position="407"/>
    </location>
</feature>
<evidence type="ECO:0000313" key="6">
    <source>
        <dbReference type="Proteomes" id="UP000232323"/>
    </source>
</evidence>
<dbReference type="SMART" id="SM00360">
    <property type="entry name" value="RRM"/>
    <property type="match status" value="2"/>
</dbReference>
<feature type="compositionally biased region" description="Polar residues" evidence="3">
    <location>
        <begin position="486"/>
        <end position="504"/>
    </location>
</feature>
<feature type="compositionally biased region" description="Polar residues" evidence="3">
    <location>
        <begin position="514"/>
        <end position="524"/>
    </location>
</feature>
<dbReference type="CDD" id="cd00590">
    <property type="entry name" value="RRM_SF"/>
    <property type="match status" value="1"/>
</dbReference>
<keyword evidence="6" id="KW-1185">Reference proteome</keyword>
<feature type="domain" description="RRM" evidence="4">
    <location>
        <begin position="86"/>
        <end position="168"/>
    </location>
</feature>
<protein>
    <recommendedName>
        <fullName evidence="4">RRM domain-containing protein</fullName>
    </recommendedName>
</protein>
<dbReference type="Pfam" id="PF00076">
    <property type="entry name" value="RRM_1"/>
    <property type="match status" value="2"/>
</dbReference>
<dbReference type="OrthoDB" id="410044at2759"/>
<dbReference type="InterPro" id="IPR012677">
    <property type="entry name" value="Nucleotide-bd_a/b_plait_sf"/>
</dbReference>
<feature type="region of interest" description="Disordered" evidence="3">
    <location>
        <begin position="317"/>
        <end position="355"/>
    </location>
</feature>
<evidence type="ECO:0000256" key="2">
    <source>
        <dbReference type="PROSITE-ProRule" id="PRU00176"/>
    </source>
</evidence>
<reference evidence="5 6" key="1">
    <citation type="submission" date="2017-08" db="EMBL/GenBank/DDBJ databases">
        <title>Acidophilic green algal genome provides insights into adaptation to an acidic environment.</title>
        <authorList>
            <person name="Hirooka S."/>
            <person name="Hirose Y."/>
            <person name="Kanesaki Y."/>
            <person name="Higuchi S."/>
            <person name="Fujiwara T."/>
            <person name="Onuma R."/>
            <person name="Era A."/>
            <person name="Ohbayashi R."/>
            <person name="Uzuka A."/>
            <person name="Nozaki H."/>
            <person name="Yoshikawa H."/>
            <person name="Miyagishima S.Y."/>
        </authorList>
    </citation>
    <scope>NUCLEOTIDE SEQUENCE [LARGE SCALE GENOMIC DNA]</scope>
    <source>
        <strain evidence="5 6">NIES-2499</strain>
    </source>
</reference>
<dbReference type="PANTHER" id="PTHR23189">
    <property type="entry name" value="RNA RECOGNITION MOTIF-CONTAINING"/>
    <property type="match status" value="1"/>
</dbReference>
<sequence>MTQFLPDELYVTNIPGDASEADMTGLMETKGKVREYVLVSKRRDVNITQAAIVRMEGHEAARQAKTLNRTEFRGKCLNIRWSHTQRVLWISYLHESVTNEMLQAAFSQFGPVSKALVVADAQTFVTKCYGFVVFENKKDAAKALQRCTESPFLVGQSLKPAKVEWARLEDTDQGFSEEVKTGGKSNKEYSAHTVAKFAQVGSREYLLAVRLAELEVEYQRMKKAMRSKMAELQDQLVMSGQSSTLATAISADPVFAAVRAAGVPPPSNGAMQMTQQVVPLHPQMQQMQQPVLQQPMQGAPMGAPPPQQLYQQQYLTAPPPTSAYLNPGQYSAAPPSSGPYKREAEFHHVPPPKKADMRVKDLSFERFNPELAARAHQDHLPGGAAPQQQQQQNVKSNPGNSGLSFVKGGQLLTTEGKSEFTNSYHTMEASSLISPQQAAAAAAAAKSTSPAGAQNSTTSLPGVPGAKPPGQTDFRGIGFSGPQAPASGNQHQSVQSGNQTQQRYSAAPPPGPYPTQSATPSQFNPQSSYSAAPPSYAPPPQQAVPQYGQTQQQQQPVTYPGQQQYFASQQMQYSSSAAPSPYAMAPQQMQYPSQQQYIAANSTLQPSQQQYAASAPQMQYYASPTTSTTLGAMAPPPAMSGYGQQAAQTSALGALQQYY</sequence>
<feature type="domain" description="RRM" evidence="4">
    <location>
        <begin position="7"/>
        <end position="84"/>
    </location>
</feature>
<dbReference type="InterPro" id="IPR000504">
    <property type="entry name" value="RRM_dom"/>
</dbReference>
<feature type="compositionally biased region" description="Polar residues" evidence="3">
    <location>
        <begin position="393"/>
        <end position="403"/>
    </location>
</feature>
<dbReference type="EMBL" id="BEGY01000129">
    <property type="protein sequence ID" value="GAX84586.1"/>
    <property type="molecule type" value="Genomic_DNA"/>
</dbReference>
<dbReference type="InterPro" id="IPR035979">
    <property type="entry name" value="RBD_domain_sf"/>
</dbReference>
<dbReference type="PROSITE" id="PS50102">
    <property type="entry name" value="RRM"/>
    <property type="match status" value="2"/>
</dbReference>
<comment type="caution">
    <text evidence="5">The sequence shown here is derived from an EMBL/GenBank/DDBJ whole genome shotgun (WGS) entry which is preliminary data.</text>
</comment>
<gene>
    <name evidence="5" type="ORF">CEUSTIGMA_g12007.t1</name>
</gene>
<feature type="compositionally biased region" description="Low complexity" evidence="3">
    <location>
        <begin position="525"/>
        <end position="534"/>
    </location>
</feature>
<dbReference type="Gene3D" id="3.30.70.330">
    <property type="match status" value="2"/>
</dbReference>
<evidence type="ECO:0000256" key="1">
    <source>
        <dbReference type="ARBA" id="ARBA00022884"/>
    </source>
</evidence>
<feature type="compositionally biased region" description="Low complexity" evidence="3">
    <location>
        <begin position="543"/>
        <end position="558"/>
    </location>
</feature>
<keyword evidence="1 2" id="KW-0694">RNA-binding</keyword>
<evidence type="ECO:0000313" key="5">
    <source>
        <dbReference type="EMBL" id="GAX84586.1"/>
    </source>
</evidence>
<name>A0A250XNJ1_9CHLO</name>
<dbReference type="GO" id="GO:0003723">
    <property type="term" value="F:RNA binding"/>
    <property type="evidence" value="ECO:0007669"/>
    <property type="project" value="UniProtKB-UniRule"/>
</dbReference>
<dbReference type="STRING" id="1157962.A0A250XNJ1"/>